<keyword evidence="1" id="KW-0812">Transmembrane</keyword>
<comment type="caution">
    <text evidence="2">The sequence shown here is derived from an EMBL/GenBank/DDBJ whole genome shotgun (WGS) entry which is preliminary data.</text>
</comment>
<gene>
    <name evidence="2" type="ORF">H1D41_14285</name>
</gene>
<protein>
    <submittedName>
        <fullName evidence="2">Uncharacterized protein</fullName>
    </submittedName>
</protein>
<dbReference type="EMBL" id="JADCKQ010000011">
    <property type="protein sequence ID" value="MBI1494811.1"/>
    <property type="molecule type" value="Genomic_DNA"/>
</dbReference>
<keyword evidence="3" id="KW-1185">Reference proteome</keyword>
<evidence type="ECO:0000313" key="3">
    <source>
        <dbReference type="Proteomes" id="UP000640583"/>
    </source>
</evidence>
<name>A0A8J7ISL7_9RHOB</name>
<dbReference type="Proteomes" id="UP000640583">
    <property type="component" value="Unassembled WGS sequence"/>
</dbReference>
<sequence>MPVPALPVITGFALRYGTVALATYAFTRAVRIGRRDQSEEDAHDKVEEGISLRHEPGQINATGRFRRIIRLGKSGPGIEIDASGFGRVKFRKTD</sequence>
<dbReference type="AlphaFoldDB" id="A0A8J7ISL7"/>
<proteinExistence type="predicted"/>
<feature type="transmembrane region" description="Helical" evidence="1">
    <location>
        <begin position="6"/>
        <end position="26"/>
    </location>
</feature>
<accession>A0A8J7ISL7</accession>
<organism evidence="2 3">
    <name type="scientific">Halocynthiibacter styelae</name>
    <dbReference type="NCBI Taxonomy" id="2761955"/>
    <lineage>
        <taxon>Bacteria</taxon>
        <taxon>Pseudomonadati</taxon>
        <taxon>Pseudomonadota</taxon>
        <taxon>Alphaproteobacteria</taxon>
        <taxon>Rhodobacterales</taxon>
        <taxon>Paracoccaceae</taxon>
        <taxon>Halocynthiibacter</taxon>
    </lineage>
</organism>
<keyword evidence="1" id="KW-0472">Membrane</keyword>
<keyword evidence="1" id="KW-1133">Transmembrane helix</keyword>
<evidence type="ECO:0000256" key="1">
    <source>
        <dbReference type="SAM" id="Phobius"/>
    </source>
</evidence>
<reference evidence="2" key="1">
    <citation type="submission" date="2020-10" db="EMBL/GenBank/DDBJ databases">
        <title>Paenihalocynthiibacter styelae gen. nov., sp. nov., isolated from stalked sea squirt Styela clava.</title>
        <authorList>
            <person name="Kim Y.-O."/>
            <person name="Yoon J.-H."/>
        </authorList>
    </citation>
    <scope>NUCLEOTIDE SEQUENCE</scope>
    <source>
        <strain evidence="2">MYP1-1</strain>
    </source>
</reference>
<evidence type="ECO:0000313" key="2">
    <source>
        <dbReference type="EMBL" id="MBI1494811.1"/>
    </source>
</evidence>
<dbReference type="RefSeq" id="WP_228849549.1">
    <property type="nucleotide sequence ID" value="NZ_JADCKQ010000011.1"/>
</dbReference>